<dbReference type="InterPro" id="IPR015919">
    <property type="entry name" value="Cadherin-like_sf"/>
</dbReference>
<dbReference type="AlphaFoldDB" id="A0A979FQQ7"/>
<evidence type="ECO:0000256" key="8">
    <source>
        <dbReference type="PROSITE-ProRule" id="PRU00043"/>
    </source>
</evidence>
<evidence type="ECO:0000256" key="5">
    <source>
        <dbReference type="ARBA" id="ARBA00022837"/>
    </source>
</evidence>
<dbReference type="InterPro" id="IPR002126">
    <property type="entry name" value="Cadherin-like_dom"/>
</dbReference>
<keyword evidence="6" id="KW-1133">Transmembrane helix</keyword>
<keyword evidence="11" id="KW-1185">Reference proteome</keyword>
<evidence type="ECO:0000256" key="4">
    <source>
        <dbReference type="ARBA" id="ARBA00022737"/>
    </source>
</evidence>
<dbReference type="RefSeq" id="XP_047739449.1">
    <property type="nucleotide sequence ID" value="XM_047883493.1"/>
</dbReference>
<dbReference type="GO" id="GO:0008013">
    <property type="term" value="F:beta-catenin binding"/>
    <property type="evidence" value="ECO:0007669"/>
    <property type="project" value="TreeGrafter"/>
</dbReference>
<dbReference type="GO" id="GO:0016339">
    <property type="term" value="P:calcium-dependent cell-cell adhesion via plasma membrane cell adhesion molecules"/>
    <property type="evidence" value="ECO:0007669"/>
    <property type="project" value="TreeGrafter"/>
</dbReference>
<feature type="region of interest" description="Disordered" evidence="9">
    <location>
        <begin position="148"/>
        <end position="210"/>
    </location>
</feature>
<feature type="compositionally biased region" description="Low complexity" evidence="9">
    <location>
        <begin position="178"/>
        <end position="188"/>
    </location>
</feature>
<dbReference type="PANTHER" id="PTHR24027">
    <property type="entry name" value="CADHERIN-23"/>
    <property type="match status" value="1"/>
</dbReference>
<evidence type="ECO:0000256" key="9">
    <source>
        <dbReference type="SAM" id="MobiDB-lite"/>
    </source>
</evidence>
<sequence>MARDPLHFSSSHYNISVRENLPPGPLLRLQVLTTHAESEVRYSLLDWKQRYWFTVQPHTGVVALVAPLDRETIAHLTVPLEARTSQGSAEATLYVTVEDVNEFPPRFANDFYQTQITEEDDRHLPKPVIQVVARDRDGGRWGVLRYSLSGDGIPHTQDPHSQDSTPNTHNEATRHQDSSQSRSSPLLSETHLSHVTPISKSSSRPLESSSLVSDVIPGLAGPALRVSSPGAPPPAVAPPSVSKSQYWTRRRAAFSVDPESGTIYVLK</sequence>
<dbReference type="InterPro" id="IPR039808">
    <property type="entry name" value="Cadherin"/>
</dbReference>
<dbReference type="GO" id="GO:0034332">
    <property type="term" value="P:adherens junction organization"/>
    <property type="evidence" value="ECO:0007669"/>
    <property type="project" value="TreeGrafter"/>
</dbReference>
<evidence type="ECO:0000259" key="10">
    <source>
        <dbReference type="PROSITE" id="PS50268"/>
    </source>
</evidence>
<dbReference type="PANTHER" id="PTHR24027:SF422">
    <property type="entry name" value="CADHERIN DOMAIN-CONTAINING PROTEIN"/>
    <property type="match status" value="1"/>
</dbReference>
<evidence type="ECO:0000256" key="2">
    <source>
        <dbReference type="ARBA" id="ARBA00022692"/>
    </source>
</evidence>
<dbReference type="Pfam" id="PF00028">
    <property type="entry name" value="Cadherin"/>
    <property type="match status" value="1"/>
</dbReference>
<dbReference type="PROSITE" id="PS50268">
    <property type="entry name" value="CADHERIN_2"/>
    <property type="match status" value="1"/>
</dbReference>
<dbReference type="OrthoDB" id="6252479at2759"/>
<dbReference type="SMART" id="SM00112">
    <property type="entry name" value="CA"/>
    <property type="match status" value="1"/>
</dbReference>
<keyword evidence="5 8" id="KW-0106">Calcium</keyword>
<keyword evidence="3" id="KW-0732">Signal</keyword>
<dbReference type="GO" id="GO:0016342">
    <property type="term" value="C:catenin complex"/>
    <property type="evidence" value="ECO:0007669"/>
    <property type="project" value="TreeGrafter"/>
</dbReference>
<dbReference type="GO" id="GO:0045296">
    <property type="term" value="F:cadherin binding"/>
    <property type="evidence" value="ECO:0007669"/>
    <property type="project" value="TreeGrafter"/>
</dbReference>
<dbReference type="GO" id="GO:0044331">
    <property type="term" value="P:cell-cell adhesion mediated by cadherin"/>
    <property type="evidence" value="ECO:0007669"/>
    <property type="project" value="TreeGrafter"/>
</dbReference>
<name>A0A979FQQ7_HYAAZ</name>
<dbReference type="SUPFAM" id="SSF49313">
    <property type="entry name" value="Cadherin-like"/>
    <property type="match status" value="2"/>
</dbReference>
<dbReference type="KEGG" id="hazt:125178820"/>
<evidence type="ECO:0000256" key="3">
    <source>
        <dbReference type="ARBA" id="ARBA00022729"/>
    </source>
</evidence>
<reference evidence="12" key="1">
    <citation type="submission" date="2025-08" db="UniProtKB">
        <authorList>
            <consortium name="RefSeq"/>
        </authorList>
    </citation>
    <scope>IDENTIFICATION</scope>
    <source>
        <tissue evidence="12">Whole organism</tissue>
    </source>
</reference>
<protein>
    <submittedName>
        <fullName evidence="12">Neural-cadherin 2</fullName>
    </submittedName>
</protein>
<gene>
    <name evidence="12" type="primary">LOC125178820</name>
</gene>
<dbReference type="GO" id="GO:0000902">
    <property type="term" value="P:cell morphogenesis"/>
    <property type="evidence" value="ECO:0007669"/>
    <property type="project" value="TreeGrafter"/>
</dbReference>
<evidence type="ECO:0000313" key="12">
    <source>
        <dbReference type="RefSeq" id="XP_047739449.1"/>
    </source>
</evidence>
<dbReference type="Proteomes" id="UP000694843">
    <property type="component" value="Unplaced"/>
</dbReference>
<feature type="non-terminal residue" evidence="12">
    <location>
        <position position="267"/>
    </location>
</feature>
<dbReference type="GO" id="GO:0007156">
    <property type="term" value="P:homophilic cell adhesion via plasma membrane adhesion molecules"/>
    <property type="evidence" value="ECO:0007669"/>
    <property type="project" value="InterPro"/>
</dbReference>
<dbReference type="PRINTS" id="PR00205">
    <property type="entry name" value="CADHERIN"/>
</dbReference>
<feature type="region of interest" description="Disordered" evidence="9">
    <location>
        <begin position="224"/>
        <end position="246"/>
    </location>
</feature>
<evidence type="ECO:0000313" key="11">
    <source>
        <dbReference type="Proteomes" id="UP000694843"/>
    </source>
</evidence>
<feature type="domain" description="Cadherin" evidence="10">
    <location>
        <begin position="9"/>
        <end position="107"/>
    </location>
</feature>
<evidence type="ECO:0000256" key="7">
    <source>
        <dbReference type="ARBA" id="ARBA00023136"/>
    </source>
</evidence>
<dbReference type="CDD" id="cd11304">
    <property type="entry name" value="Cadherin_repeat"/>
    <property type="match status" value="2"/>
</dbReference>
<accession>A0A979FQQ7</accession>
<comment type="subcellular location">
    <subcellularLocation>
        <location evidence="1">Membrane</location>
        <topology evidence="1">Single-pass membrane protein</topology>
    </subcellularLocation>
</comment>
<keyword evidence="2" id="KW-0812">Transmembrane</keyword>
<dbReference type="GO" id="GO:0007043">
    <property type="term" value="P:cell-cell junction assembly"/>
    <property type="evidence" value="ECO:0007669"/>
    <property type="project" value="TreeGrafter"/>
</dbReference>
<evidence type="ECO:0000256" key="1">
    <source>
        <dbReference type="ARBA" id="ARBA00004167"/>
    </source>
</evidence>
<dbReference type="Gene3D" id="2.60.40.60">
    <property type="entry name" value="Cadherins"/>
    <property type="match status" value="2"/>
</dbReference>
<dbReference type="GO" id="GO:0005912">
    <property type="term" value="C:adherens junction"/>
    <property type="evidence" value="ECO:0007669"/>
    <property type="project" value="TreeGrafter"/>
</dbReference>
<evidence type="ECO:0000256" key="6">
    <source>
        <dbReference type="ARBA" id="ARBA00022989"/>
    </source>
</evidence>
<dbReference type="GeneID" id="125178820"/>
<feature type="compositionally biased region" description="Low complexity" evidence="9">
    <location>
        <begin position="199"/>
        <end position="210"/>
    </location>
</feature>
<dbReference type="GO" id="GO:0016477">
    <property type="term" value="P:cell migration"/>
    <property type="evidence" value="ECO:0007669"/>
    <property type="project" value="TreeGrafter"/>
</dbReference>
<dbReference type="GO" id="GO:0005509">
    <property type="term" value="F:calcium ion binding"/>
    <property type="evidence" value="ECO:0007669"/>
    <property type="project" value="UniProtKB-UniRule"/>
</dbReference>
<proteinExistence type="predicted"/>
<keyword evidence="7" id="KW-0472">Membrane</keyword>
<organism evidence="11 12">
    <name type="scientific">Hyalella azteca</name>
    <name type="common">Amphipod</name>
    <dbReference type="NCBI Taxonomy" id="294128"/>
    <lineage>
        <taxon>Eukaryota</taxon>
        <taxon>Metazoa</taxon>
        <taxon>Ecdysozoa</taxon>
        <taxon>Arthropoda</taxon>
        <taxon>Crustacea</taxon>
        <taxon>Multicrustacea</taxon>
        <taxon>Malacostraca</taxon>
        <taxon>Eumalacostraca</taxon>
        <taxon>Peracarida</taxon>
        <taxon>Amphipoda</taxon>
        <taxon>Senticaudata</taxon>
        <taxon>Talitrida</taxon>
        <taxon>Talitroidea</taxon>
        <taxon>Hyalellidae</taxon>
        <taxon>Hyalella</taxon>
    </lineage>
</organism>
<keyword evidence="4" id="KW-0677">Repeat</keyword>